<dbReference type="EMBL" id="DACRBY010000001">
    <property type="protein sequence ID" value="HAS8538199.1"/>
    <property type="molecule type" value="Genomic_DNA"/>
</dbReference>
<protein>
    <submittedName>
        <fullName evidence="1">Uncharacterized protein</fullName>
    </submittedName>
</protein>
<evidence type="ECO:0000313" key="1">
    <source>
        <dbReference type="EMBL" id="HAS8538199.1"/>
    </source>
</evidence>
<reference evidence="1" key="1">
    <citation type="journal article" date="2018" name="Genome Biol.">
        <title>SKESA: strategic k-mer extension for scrupulous assemblies.</title>
        <authorList>
            <person name="Souvorov A."/>
            <person name="Agarwala R."/>
            <person name="Lipman D.J."/>
        </authorList>
    </citation>
    <scope>NUCLEOTIDE SEQUENCE</scope>
    <source>
        <strain evidence="1">BCW_3452</strain>
    </source>
</reference>
<dbReference type="Proteomes" id="UP000863257">
    <property type="component" value="Unassembled WGS sequence"/>
</dbReference>
<dbReference type="AlphaFoldDB" id="A0A8H9MYK8"/>
<reference evidence="1" key="2">
    <citation type="submission" date="2019-01" db="EMBL/GenBank/DDBJ databases">
        <authorList>
            <consortium name="NCBI Pathogen Detection Project"/>
        </authorList>
    </citation>
    <scope>NUCLEOTIDE SEQUENCE</scope>
    <source>
        <strain evidence="1">BCW_3452</strain>
    </source>
</reference>
<comment type="caution">
    <text evidence="1">The sequence shown here is derived from an EMBL/GenBank/DDBJ whole genome shotgun (WGS) entry which is preliminary data.</text>
</comment>
<organism evidence="1">
    <name type="scientific">Vibrio vulnificus</name>
    <dbReference type="NCBI Taxonomy" id="672"/>
    <lineage>
        <taxon>Bacteria</taxon>
        <taxon>Pseudomonadati</taxon>
        <taxon>Pseudomonadota</taxon>
        <taxon>Gammaproteobacteria</taxon>
        <taxon>Vibrionales</taxon>
        <taxon>Vibrionaceae</taxon>
        <taxon>Vibrio</taxon>
    </lineage>
</organism>
<proteinExistence type="predicted"/>
<name>A0A8H9MYK8_VIBVL</name>
<sequence>MTYKLTPELVSSITDVERAFSTTRLLPPMDEIPEEFFSDENIYTKIARAIVLQQAIPNAVISFDKGYEQAAMVKCVEAHAESYSPSHEHKVAGIAYMISLMCAIDEVK</sequence>
<gene>
    <name evidence="1" type="ORF">I7730_00100</name>
</gene>
<accession>A0A8H9MYK8</accession>